<dbReference type="EMBL" id="BMED01000008">
    <property type="protein sequence ID" value="GGC98882.1"/>
    <property type="molecule type" value="Genomic_DNA"/>
</dbReference>
<dbReference type="RefSeq" id="WP_188569183.1">
    <property type="nucleotide sequence ID" value="NZ_BMED01000008.1"/>
</dbReference>
<evidence type="ECO:0000313" key="2">
    <source>
        <dbReference type="Proteomes" id="UP000637423"/>
    </source>
</evidence>
<reference evidence="1" key="1">
    <citation type="journal article" date="2014" name="Int. J. Syst. Evol. Microbiol.">
        <title>Complete genome sequence of Corynebacterium casei LMG S-19264T (=DSM 44701T), isolated from a smear-ripened cheese.</title>
        <authorList>
            <consortium name="US DOE Joint Genome Institute (JGI-PGF)"/>
            <person name="Walter F."/>
            <person name="Albersmeier A."/>
            <person name="Kalinowski J."/>
            <person name="Ruckert C."/>
        </authorList>
    </citation>
    <scope>NUCLEOTIDE SEQUENCE</scope>
    <source>
        <strain evidence="1">CGMCC 1.10998</strain>
    </source>
</reference>
<dbReference type="AlphaFoldDB" id="A0A916V229"/>
<sequence length="92" mass="10622">MNFLKPPTYVVDFTQKTILAVLSPAALEGDEVDLDVYANKDVAQKFEAKGQRLKEDRDVFRVITALNDGTDTYDWNYTILRESADRHRKNKK</sequence>
<keyword evidence="2" id="KW-1185">Reference proteome</keyword>
<evidence type="ECO:0000313" key="1">
    <source>
        <dbReference type="EMBL" id="GGC98882.1"/>
    </source>
</evidence>
<protein>
    <submittedName>
        <fullName evidence="1">Uncharacterized protein</fullName>
    </submittedName>
</protein>
<reference evidence="1" key="2">
    <citation type="submission" date="2020-09" db="EMBL/GenBank/DDBJ databases">
        <authorList>
            <person name="Sun Q."/>
            <person name="Zhou Y."/>
        </authorList>
    </citation>
    <scope>NUCLEOTIDE SEQUENCE</scope>
    <source>
        <strain evidence="1">CGMCC 1.10998</strain>
    </source>
</reference>
<accession>A0A916V229</accession>
<name>A0A916V229_9BURK</name>
<gene>
    <name evidence="1" type="ORF">GCM10011396_53010</name>
</gene>
<comment type="caution">
    <text evidence="1">The sequence shown here is derived from an EMBL/GenBank/DDBJ whole genome shotgun (WGS) entry which is preliminary data.</text>
</comment>
<proteinExistence type="predicted"/>
<organism evidence="1 2">
    <name type="scientific">Undibacterium terreum</name>
    <dbReference type="NCBI Taxonomy" id="1224302"/>
    <lineage>
        <taxon>Bacteria</taxon>
        <taxon>Pseudomonadati</taxon>
        <taxon>Pseudomonadota</taxon>
        <taxon>Betaproteobacteria</taxon>
        <taxon>Burkholderiales</taxon>
        <taxon>Oxalobacteraceae</taxon>
        <taxon>Undibacterium</taxon>
    </lineage>
</organism>
<dbReference type="Proteomes" id="UP000637423">
    <property type="component" value="Unassembled WGS sequence"/>
</dbReference>